<feature type="compositionally biased region" description="Basic residues" evidence="8">
    <location>
        <begin position="110"/>
        <end position="122"/>
    </location>
</feature>
<evidence type="ECO:0000313" key="13">
    <source>
        <dbReference type="Proteomes" id="UP000747399"/>
    </source>
</evidence>
<dbReference type="InterPro" id="IPR011545">
    <property type="entry name" value="DEAD/DEAH_box_helicase_dom"/>
</dbReference>
<dbReference type="InterPro" id="IPR025313">
    <property type="entry name" value="SPB4-like_CTE"/>
</dbReference>
<dbReference type="PROSITE" id="PS51194">
    <property type="entry name" value="HELICASE_CTER"/>
    <property type="match status" value="1"/>
</dbReference>
<comment type="similarity">
    <text evidence="7">Belongs to the DEAD box helicase family.</text>
</comment>
<accession>A0A8J4EXU4</accession>
<feature type="compositionally biased region" description="Polar residues" evidence="8">
    <location>
        <begin position="71"/>
        <end position="83"/>
    </location>
</feature>
<name>A0A8J4EXU4_9CHLO</name>
<dbReference type="Pfam" id="PF00270">
    <property type="entry name" value="DEAD"/>
    <property type="match status" value="1"/>
</dbReference>
<reference evidence="12" key="1">
    <citation type="journal article" date="2021" name="Proc. Natl. Acad. Sci. U.S.A.">
        <title>Three genomes in the algal genus Volvox reveal the fate of a haploid sex-determining region after a transition to homothallism.</title>
        <authorList>
            <person name="Yamamoto K."/>
            <person name="Hamaji T."/>
            <person name="Kawai-Toyooka H."/>
            <person name="Matsuzaki R."/>
            <person name="Takahashi F."/>
            <person name="Nishimura Y."/>
            <person name="Kawachi M."/>
            <person name="Noguchi H."/>
            <person name="Minakuchi Y."/>
            <person name="Umen J.G."/>
            <person name="Toyoda A."/>
            <person name="Nozaki H."/>
        </authorList>
    </citation>
    <scope>NUCLEOTIDE SEQUENCE</scope>
    <source>
        <strain evidence="12">NIES-3780</strain>
    </source>
</reference>
<keyword evidence="1 7" id="KW-0547">Nucleotide-binding</keyword>
<feature type="region of interest" description="Disordered" evidence="8">
    <location>
        <begin position="450"/>
        <end position="536"/>
    </location>
</feature>
<evidence type="ECO:0000256" key="6">
    <source>
        <dbReference type="PROSITE-ProRule" id="PRU00552"/>
    </source>
</evidence>
<feature type="compositionally biased region" description="Acidic residues" evidence="8">
    <location>
        <begin position="475"/>
        <end position="490"/>
    </location>
</feature>
<keyword evidence="2 7" id="KW-0378">Hydrolase</keyword>
<sequence>MDDDLELNIAVPVAPKKRPSKPSKAASSGKDGGAKRQSDSTKPAPTPATGNQANGKTTKSKTYGIQRRDSNLPNTCQRHSAGNDQKWPGTAKQGLKSPKQLNTVNEKSNRVQHRPGKERFKRSAGGGATDPDDPEELMRAPEPEEEQEDDLRAVMSLMAQREKALRQEEQQAAAARGGKGARVPAAEREGVVEFDDDDDDGGFRKRRRLNGLADGGGGGGSGGPTASAPKATGRGNYIPGSLVHAGANAAAAGGGDANGAAASGGGGSEWLELGLAASLGEELTTLGFVSPTPIQRAVLPVLLAGRDALVKAQTGSGKTLSYLLPIINNLQAQQPRITRADGTFALMLAPTRELCIQVYDVAAILLRRYHWLVPGLLIGGENRQHEKARLRKGMAVLVASPGRLLDHLESTAAFKTSELRWLVLDEADRLLDLGFEAKLRQIMDQLNKRSGRGMGAAAGAAEQQRSRRQRQQRDDQEDERVDENEDDQEEEKAMPGGSGGGREEEKDGRRQQSQCSGASAGRDDGARSGGGDGSSRRQTVLLSATLHKQLEVLAELSLQEPAVVGFEMRVTGDGLQLRAAGVAGGCGGGDDDPLSHYSLPASLRQTWMEVPAKERLVALAALLRSRVARRRVGGSKAVVFVASCDEVEFLHHLFGDMWEASTGAQLLPPSVKLFKLHGDMPQAERTETFAGFSQEGDGVLFCTDVAARGLDFPNVTTIIQYDVPGAPSEYVHRVGRSARMGAAGEAVLLLMPHEVPYVNLLRSRGVLLEQEQLDKLARWMPAPPPDEVRPVKGKSSNARDSGGASGGAARQLAQQLHRHVSMAVSHDPHAAKLANNAYRSFVRAYATHSGDIKRVFAVRNLHLGHVAHSFCLMETPTRLGSSASAADRKRRKWEAAATQEEERRRKMKRAARRISA</sequence>
<dbReference type="SMART" id="SM00487">
    <property type="entry name" value="DEXDc"/>
    <property type="match status" value="1"/>
</dbReference>
<dbReference type="PROSITE" id="PS51195">
    <property type="entry name" value="Q_MOTIF"/>
    <property type="match status" value="1"/>
</dbReference>
<keyword evidence="4 7" id="KW-0067">ATP-binding</keyword>
<feature type="compositionally biased region" description="Polar residues" evidence="8">
    <location>
        <begin position="40"/>
        <end position="63"/>
    </location>
</feature>
<dbReference type="CDD" id="cd18787">
    <property type="entry name" value="SF2_C_DEAD"/>
    <property type="match status" value="1"/>
</dbReference>
<dbReference type="SMART" id="SM00490">
    <property type="entry name" value="HELICc"/>
    <property type="match status" value="1"/>
</dbReference>
<feature type="domain" description="DEAD-box RNA helicase Q" evidence="11">
    <location>
        <begin position="268"/>
        <end position="296"/>
    </location>
</feature>
<dbReference type="Gene3D" id="3.40.50.300">
    <property type="entry name" value="P-loop containing nucleotide triphosphate hydrolases"/>
    <property type="match status" value="2"/>
</dbReference>
<comment type="caution">
    <text evidence="12">The sequence shown here is derived from an EMBL/GenBank/DDBJ whole genome shotgun (WGS) entry which is preliminary data.</text>
</comment>
<feature type="domain" description="Helicase C-terminal" evidence="10">
    <location>
        <begin position="615"/>
        <end position="784"/>
    </location>
</feature>
<proteinExistence type="inferred from homology"/>
<dbReference type="InterPro" id="IPR000629">
    <property type="entry name" value="RNA-helicase_DEAD-box_CS"/>
</dbReference>
<dbReference type="Pfam" id="PF00271">
    <property type="entry name" value="Helicase_C"/>
    <property type="match status" value="1"/>
</dbReference>
<feature type="short sequence motif" description="Q motif" evidence="6">
    <location>
        <begin position="268"/>
        <end position="296"/>
    </location>
</feature>
<evidence type="ECO:0000256" key="1">
    <source>
        <dbReference type="ARBA" id="ARBA00022741"/>
    </source>
</evidence>
<evidence type="ECO:0000256" key="4">
    <source>
        <dbReference type="ARBA" id="ARBA00022840"/>
    </source>
</evidence>
<keyword evidence="3 7" id="KW-0347">Helicase</keyword>
<evidence type="ECO:0000259" key="11">
    <source>
        <dbReference type="PROSITE" id="PS51195"/>
    </source>
</evidence>
<dbReference type="GO" id="GO:0003723">
    <property type="term" value="F:RNA binding"/>
    <property type="evidence" value="ECO:0007669"/>
    <property type="project" value="UniProtKB-UniRule"/>
</dbReference>
<evidence type="ECO:0000256" key="5">
    <source>
        <dbReference type="ARBA" id="ARBA00022884"/>
    </source>
</evidence>
<dbReference type="Pfam" id="PF13959">
    <property type="entry name" value="CTE_SPB4"/>
    <property type="match status" value="1"/>
</dbReference>
<evidence type="ECO:0000313" key="12">
    <source>
        <dbReference type="EMBL" id="GIL51553.1"/>
    </source>
</evidence>
<feature type="compositionally biased region" description="Basic residues" evidence="8">
    <location>
        <begin position="905"/>
        <end position="916"/>
    </location>
</feature>
<comment type="catalytic activity">
    <reaction evidence="7">
        <text>ATP + H2O = ADP + phosphate + H(+)</text>
        <dbReference type="Rhea" id="RHEA:13065"/>
        <dbReference type="ChEBI" id="CHEBI:15377"/>
        <dbReference type="ChEBI" id="CHEBI:15378"/>
        <dbReference type="ChEBI" id="CHEBI:30616"/>
        <dbReference type="ChEBI" id="CHEBI:43474"/>
        <dbReference type="ChEBI" id="CHEBI:456216"/>
        <dbReference type="EC" id="3.6.4.13"/>
    </reaction>
</comment>
<dbReference type="PROSITE" id="PS51192">
    <property type="entry name" value="HELICASE_ATP_BIND_1"/>
    <property type="match status" value="1"/>
</dbReference>
<dbReference type="InterPro" id="IPR001650">
    <property type="entry name" value="Helicase_C-like"/>
</dbReference>
<evidence type="ECO:0000256" key="7">
    <source>
        <dbReference type="RuleBase" id="RU365068"/>
    </source>
</evidence>
<feature type="compositionally biased region" description="Gly residues" evidence="8">
    <location>
        <begin position="213"/>
        <end position="223"/>
    </location>
</feature>
<feature type="domain" description="Helicase ATP-binding" evidence="9">
    <location>
        <begin position="299"/>
        <end position="564"/>
    </location>
</feature>
<dbReference type="GO" id="GO:0003724">
    <property type="term" value="F:RNA helicase activity"/>
    <property type="evidence" value="ECO:0007669"/>
    <property type="project" value="UniProtKB-EC"/>
</dbReference>
<protein>
    <recommendedName>
        <fullName evidence="7">ATP-dependent RNA helicase</fullName>
        <ecNumber evidence="7">3.6.4.13</ecNumber>
    </recommendedName>
</protein>
<dbReference type="EMBL" id="BNCO01000011">
    <property type="protein sequence ID" value="GIL51553.1"/>
    <property type="molecule type" value="Genomic_DNA"/>
</dbReference>
<dbReference type="SUPFAM" id="SSF52540">
    <property type="entry name" value="P-loop containing nucleoside triphosphate hydrolases"/>
    <property type="match status" value="1"/>
</dbReference>
<feature type="compositionally biased region" description="Basic and acidic residues" evidence="8">
    <location>
        <begin position="160"/>
        <end position="169"/>
    </location>
</feature>
<evidence type="ECO:0000259" key="10">
    <source>
        <dbReference type="PROSITE" id="PS51194"/>
    </source>
</evidence>
<dbReference type="GO" id="GO:0016787">
    <property type="term" value="F:hydrolase activity"/>
    <property type="evidence" value="ECO:0007669"/>
    <property type="project" value="UniProtKB-KW"/>
</dbReference>
<feature type="region of interest" description="Disordered" evidence="8">
    <location>
        <begin position="1"/>
        <end position="188"/>
    </location>
</feature>
<evidence type="ECO:0000256" key="3">
    <source>
        <dbReference type="ARBA" id="ARBA00022806"/>
    </source>
</evidence>
<comment type="function">
    <text evidence="7">RNA helicase.</text>
</comment>
<dbReference type="EC" id="3.6.4.13" evidence="7"/>
<feature type="region of interest" description="Disordered" evidence="8">
    <location>
        <begin position="779"/>
        <end position="810"/>
    </location>
</feature>
<comment type="domain">
    <text evidence="7">The Q motif is unique to and characteristic of the DEAD box family of RNA helicases and controls ATP binding and hydrolysis.</text>
</comment>
<dbReference type="Proteomes" id="UP000747399">
    <property type="component" value="Unassembled WGS sequence"/>
</dbReference>
<dbReference type="InterPro" id="IPR027417">
    <property type="entry name" value="P-loop_NTPase"/>
</dbReference>
<keyword evidence="13" id="KW-1185">Reference proteome</keyword>
<keyword evidence="5 7" id="KW-0694">RNA-binding</keyword>
<dbReference type="PROSITE" id="PS00039">
    <property type="entry name" value="DEAD_ATP_HELICASE"/>
    <property type="match status" value="1"/>
</dbReference>
<evidence type="ECO:0000256" key="8">
    <source>
        <dbReference type="SAM" id="MobiDB-lite"/>
    </source>
</evidence>
<gene>
    <name evidence="12" type="ORF">Vafri_7499</name>
</gene>
<dbReference type="GO" id="GO:0005524">
    <property type="term" value="F:ATP binding"/>
    <property type="evidence" value="ECO:0007669"/>
    <property type="project" value="UniProtKB-UniRule"/>
</dbReference>
<evidence type="ECO:0000256" key="2">
    <source>
        <dbReference type="ARBA" id="ARBA00022801"/>
    </source>
</evidence>
<dbReference type="InterPro" id="IPR014001">
    <property type="entry name" value="Helicase_ATP-bd"/>
</dbReference>
<feature type="region of interest" description="Disordered" evidence="8">
    <location>
        <begin position="879"/>
        <end position="916"/>
    </location>
</feature>
<evidence type="ECO:0000259" key="9">
    <source>
        <dbReference type="PROSITE" id="PS51192"/>
    </source>
</evidence>
<dbReference type="InterPro" id="IPR014014">
    <property type="entry name" value="RNA_helicase_DEAD_Q_motif"/>
</dbReference>
<dbReference type="PANTHER" id="PTHR24031">
    <property type="entry name" value="RNA HELICASE"/>
    <property type="match status" value="1"/>
</dbReference>
<dbReference type="AlphaFoldDB" id="A0A8J4EXU4"/>
<feature type="region of interest" description="Disordered" evidence="8">
    <location>
        <begin position="209"/>
        <end position="234"/>
    </location>
</feature>
<organism evidence="12 13">
    <name type="scientific">Volvox africanus</name>
    <dbReference type="NCBI Taxonomy" id="51714"/>
    <lineage>
        <taxon>Eukaryota</taxon>
        <taxon>Viridiplantae</taxon>
        <taxon>Chlorophyta</taxon>
        <taxon>core chlorophytes</taxon>
        <taxon>Chlorophyceae</taxon>
        <taxon>CS clade</taxon>
        <taxon>Chlamydomonadales</taxon>
        <taxon>Volvocaceae</taxon>
        <taxon>Volvox</taxon>
    </lineage>
</organism>
<dbReference type="SMART" id="SM01178">
    <property type="entry name" value="DUF4217"/>
    <property type="match status" value="1"/>
</dbReference>
<feature type="compositionally biased region" description="Basic and acidic residues" evidence="8">
    <location>
        <begin position="501"/>
        <end position="510"/>
    </location>
</feature>